<dbReference type="EMBL" id="JBHSCX010000020">
    <property type="protein sequence ID" value="MFC4363516.1"/>
    <property type="molecule type" value="Genomic_DNA"/>
</dbReference>
<organism evidence="1 2">
    <name type="scientific">Simiduia curdlanivorans</name>
    <dbReference type="NCBI Taxonomy" id="1492769"/>
    <lineage>
        <taxon>Bacteria</taxon>
        <taxon>Pseudomonadati</taxon>
        <taxon>Pseudomonadota</taxon>
        <taxon>Gammaproteobacteria</taxon>
        <taxon>Cellvibrionales</taxon>
        <taxon>Cellvibrionaceae</taxon>
        <taxon>Simiduia</taxon>
    </lineage>
</organism>
<accession>A0ABV8V6H9</accession>
<reference evidence="2" key="1">
    <citation type="journal article" date="2019" name="Int. J. Syst. Evol. Microbiol.">
        <title>The Global Catalogue of Microorganisms (GCM) 10K type strain sequencing project: providing services to taxonomists for standard genome sequencing and annotation.</title>
        <authorList>
            <consortium name="The Broad Institute Genomics Platform"/>
            <consortium name="The Broad Institute Genome Sequencing Center for Infectious Disease"/>
            <person name="Wu L."/>
            <person name="Ma J."/>
        </authorList>
    </citation>
    <scope>NUCLEOTIDE SEQUENCE [LARGE SCALE GENOMIC DNA]</scope>
    <source>
        <strain evidence="2">CECT 8570</strain>
    </source>
</reference>
<proteinExistence type="predicted"/>
<sequence length="139" mass="15643">MKPNLLPSLSNVELIDKDGKAVQLHIRLYQHNGRYALFMADVPTAPTLARNAATFIGQLVARLELPQEATSFYRHIYMPHQGSVFGCFQLGWQAGQKISHYTFSMMTPNIEDLAIRRFLNEGKVVPVSYAKLRNLAPAV</sequence>
<comment type="caution">
    <text evidence="1">The sequence shown here is derived from an EMBL/GenBank/DDBJ whole genome shotgun (WGS) entry which is preliminary data.</text>
</comment>
<dbReference type="Proteomes" id="UP001595840">
    <property type="component" value="Unassembled WGS sequence"/>
</dbReference>
<evidence type="ECO:0000313" key="1">
    <source>
        <dbReference type="EMBL" id="MFC4363516.1"/>
    </source>
</evidence>
<dbReference type="RefSeq" id="WP_290261391.1">
    <property type="nucleotide sequence ID" value="NZ_JAUFQG010000004.1"/>
</dbReference>
<gene>
    <name evidence="1" type="ORF">ACFOX3_14470</name>
</gene>
<evidence type="ECO:0000313" key="2">
    <source>
        <dbReference type="Proteomes" id="UP001595840"/>
    </source>
</evidence>
<name>A0ABV8V6H9_9GAMM</name>
<protein>
    <submittedName>
        <fullName evidence="1">Uncharacterized protein</fullName>
    </submittedName>
</protein>
<keyword evidence="2" id="KW-1185">Reference proteome</keyword>